<sequence>MYTIDGTYGTPNASKYLQQLCKHFAHKVEVSFDEQWGSVAFPFGKAELSADAAALRIRMNVDREDALEKARDVIDRHLERFAFREAFSGMDWAEPVPA</sequence>
<proteinExistence type="predicted"/>
<dbReference type="PIRSF" id="PIRSF028291">
    <property type="entry name" value="UCP028291"/>
    <property type="match status" value="1"/>
</dbReference>
<gene>
    <name evidence="1" type="ORF">SAMN05421757_10991</name>
</gene>
<dbReference type="AlphaFoldDB" id="A0A239LA71"/>
<accession>A0A239LA71</accession>
<dbReference type="EMBL" id="FZOY01000009">
    <property type="protein sequence ID" value="SNT27526.1"/>
    <property type="molecule type" value="Genomic_DNA"/>
</dbReference>
<evidence type="ECO:0008006" key="3">
    <source>
        <dbReference type="Google" id="ProtNLM"/>
    </source>
</evidence>
<protein>
    <recommendedName>
        <fullName evidence="3">2,4-dihydroxyhept-2-ene-1,7-dioic acid aldolase</fullName>
    </recommendedName>
</protein>
<dbReference type="OrthoDB" id="9806511at2"/>
<keyword evidence="2" id="KW-1185">Reference proteome</keyword>
<reference evidence="1 2" key="1">
    <citation type="submission" date="2017-06" db="EMBL/GenBank/DDBJ databases">
        <authorList>
            <person name="Kim H.J."/>
            <person name="Triplett B.A."/>
        </authorList>
    </citation>
    <scope>NUCLEOTIDE SEQUENCE [LARGE SCALE GENOMIC DNA]</scope>
    <source>
        <strain evidence="1 2">DSM 29339</strain>
    </source>
</reference>
<name>A0A239LA71_9RHOB</name>
<dbReference type="Pfam" id="PF09981">
    <property type="entry name" value="DUF2218"/>
    <property type="match status" value="1"/>
</dbReference>
<organism evidence="1 2">
    <name type="scientific">Tropicimonas sediminicola</name>
    <dbReference type="NCBI Taxonomy" id="1031541"/>
    <lineage>
        <taxon>Bacteria</taxon>
        <taxon>Pseudomonadati</taxon>
        <taxon>Pseudomonadota</taxon>
        <taxon>Alphaproteobacteria</taxon>
        <taxon>Rhodobacterales</taxon>
        <taxon>Roseobacteraceae</taxon>
        <taxon>Tropicimonas</taxon>
    </lineage>
</organism>
<evidence type="ECO:0000313" key="1">
    <source>
        <dbReference type="EMBL" id="SNT27526.1"/>
    </source>
</evidence>
<dbReference type="Gene3D" id="3.30.310.50">
    <property type="entry name" value="Alpha-D-phosphohexomutase, C-terminal domain"/>
    <property type="match status" value="1"/>
</dbReference>
<dbReference type="RefSeq" id="WP_089234843.1">
    <property type="nucleotide sequence ID" value="NZ_FZOY01000009.1"/>
</dbReference>
<evidence type="ECO:0000313" key="2">
    <source>
        <dbReference type="Proteomes" id="UP000198426"/>
    </source>
</evidence>
<dbReference type="InterPro" id="IPR014543">
    <property type="entry name" value="UCP028291"/>
</dbReference>
<dbReference type="Proteomes" id="UP000198426">
    <property type="component" value="Unassembled WGS sequence"/>
</dbReference>